<dbReference type="EC" id="5.1.99.6" evidence="19"/>
<comment type="cofactor">
    <cofactor evidence="17">
        <name>Mg(2+)</name>
        <dbReference type="ChEBI" id="CHEBI:18420"/>
    </cofactor>
</comment>
<feature type="binding site" evidence="17">
    <location>
        <position position="339"/>
    </location>
    <ligand>
        <name>(6S)-NADPHX</name>
        <dbReference type="ChEBI" id="CHEBI:64076"/>
    </ligand>
</feature>
<accession>A0ABT8DZQ1</accession>
<evidence type="ECO:0000256" key="7">
    <source>
        <dbReference type="ARBA" id="ARBA00022840"/>
    </source>
</evidence>
<comment type="catalytic activity">
    <reaction evidence="2 18 19">
        <text>(6R)-NADPHX = (6S)-NADPHX</text>
        <dbReference type="Rhea" id="RHEA:32227"/>
        <dbReference type="ChEBI" id="CHEBI:64076"/>
        <dbReference type="ChEBI" id="CHEBI:64077"/>
        <dbReference type="EC" id="5.1.99.6"/>
    </reaction>
</comment>
<keyword evidence="11 18" id="KW-0413">Isomerase</keyword>
<comment type="cofactor">
    <cofactor evidence="18 19">
        <name>K(+)</name>
        <dbReference type="ChEBI" id="CHEBI:29103"/>
    </cofactor>
    <text evidence="18 19">Binds 1 potassium ion per subunit.</text>
</comment>
<feature type="binding site" evidence="17">
    <location>
        <position position="405"/>
    </location>
    <ligand>
        <name>AMP</name>
        <dbReference type="ChEBI" id="CHEBI:456215"/>
    </ligand>
</feature>
<dbReference type="InterPro" id="IPR029056">
    <property type="entry name" value="Ribokinase-like"/>
</dbReference>
<comment type="catalytic activity">
    <reaction evidence="1 18 19">
        <text>(6R)-NADHX = (6S)-NADHX</text>
        <dbReference type="Rhea" id="RHEA:32215"/>
        <dbReference type="ChEBI" id="CHEBI:64074"/>
        <dbReference type="ChEBI" id="CHEBI:64075"/>
        <dbReference type="EC" id="5.1.99.6"/>
    </reaction>
</comment>
<sequence>MQRLLPLPLSLPLFNVASSRAIEAAALAGLPVDALMERAGLAVARLALALQPGAGTIWVACGPGNNGGDGRIAARLLQAQGRRVSIGLTPPADCCLAIDALLGLGLNRTPDAAMAAAITALNSLTVPVLAVDLPSGLLADSGALAGAEAVRATHTLCLLSLKPGLFTAQGRAHAGTIWFDDLAIAPARRGDAGLLGRDCLAELAGPDHAAHKGSQGDVLVIGGAPGMRGAARLAARAALAAGAGRVYLHLLGEPVEEADPARAELMLAVRCEPQDLAGKTVAIGCGGGQQGLAEPLAAALRHAPRLIVDADALNAIAASPALQQLLRQRAPLSSVLTPHPLEAARLLGTDTARVQADRLDAAQALAERCAATIVLKGSGSVIASPGRRPQLCSSGSAALASAGSGDVLAGWIAGLWAPRPAIEPHLLAGAASFWHGLAGEQQAAGPLRAGDLIERMHALHAPPED</sequence>
<dbReference type="PROSITE" id="PS51385">
    <property type="entry name" value="YJEF_N"/>
    <property type="match status" value="1"/>
</dbReference>
<evidence type="ECO:0000256" key="10">
    <source>
        <dbReference type="ARBA" id="ARBA00023027"/>
    </source>
</evidence>
<comment type="similarity">
    <text evidence="4 19">In the C-terminal section; belongs to the NnrD/CARKD family.</text>
</comment>
<dbReference type="InterPro" id="IPR036652">
    <property type="entry name" value="YjeF_N_dom_sf"/>
</dbReference>
<evidence type="ECO:0000256" key="18">
    <source>
        <dbReference type="HAMAP-Rule" id="MF_01966"/>
    </source>
</evidence>
<evidence type="ECO:0000256" key="19">
    <source>
        <dbReference type="PIRNR" id="PIRNR017184"/>
    </source>
</evidence>
<dbReference type="InterPro" id="IPR017953">
    <property type="entry name" value="Carbohydrate_kinase_pred_CS"/>
</dbReference>
<evidence type="ECO:0000256" key="16">
    <source>
        <dbReference type="ARBA" id="ARBA00049209"/>
    </source>
</evidence>
<organism evidence="22 23">
    <name type="scientific">Roseateles violae</name>
    <dbReference type="NCBI Taxonomy" id="3058042"/>
    <lineage>
        <taxon>Bacteria</taxon>
        <taxon>Pseudomonadati</taxon>
        <taxon>Pseudomonadota</taxon>
        <taxon>Betaproteobacteria</taxon>
        <taxon>Burkholderiales</taxon>
        <taxon>Sphaerotilaceae</taxon>
        <taxon>Roseateles</taxon>
    </lineage>
</organism>
<dbReference type="PROSITE" id="PS01050">
    <property type="entry name" value="YJEF_C_2"/>
    <property type="match status" value="1"/>
</dbReference>
<feature type="binding site" evidence="18">
    <location>
        <begin position="65"/>
        <end position="69"/>
    </location>
    <ligand>
        <name>(6S)-NADPHX</name>
        <dbReference type="ChEBI" id="CHEBI:64076"/>
    </ligand>
</feature>
<feature type="binding site" evidence="17">
    <location>
        <position position="286"/>
    </location>
    <ligand>
        <name>(6S)-NADPHX</name>
        <dbReference type="ChEBI" id="CHEBI:64076"/>
    </ligand>
</feature>
<comment type="function">
    <text evidence="17">Catalyzes the dehydration of the S-form of NAD(P)HX at the expense of ADP, which is converted to AMP. Together with NAD(P)HX epimerase, which catalyzes the epimerization of the S- and R-forms, the enzyme allows the repair of both epimers of NAD(P)HX, a damaged form of NAD(P)H that is a result of enzymatic or heat-dependent hydration.</text>
</comment>
<gene>
    <name evidence="18" type="primary">nnrE</name>
    <name evidence="17" type="synonym">nnrD</name>
    <name evidence="22" type="ORF">QWJ38_22350</name>
</gene>
<dbReference type="NCBIfam" id="TIGR00196">
    <property type="entry name" value="yjeF_cterm"/>
    <property type="match status" value="1"/>
</dbReference>
<dbReference type="EC" id="4.2.1.136" evidence="19"/>
<feature type="binding site" evidence="17">
    <location>
        <position position="230"/>
    </location>
    <ligand>
        <name>(6S)-NADPHX</name>
        <dbReference type="ChEBI" id="CHEBI:64076"/>
    </ligand>
</feature>
<dbReference type="PIRSF" id="PIRSF017184">
    <property type="entry name" value="Nnr"/>
    <property type="match status" value="1"/>
</dbReference>
<evidence type="ECO:0000256" key="17">
    <source>
        <dbReference type="HAMAP-Rule" id="MF_01965"/>
    </source>
</evidence>
<feature type="domain" description="YjeF N-terminal" evidence="21">
    <location>
        <begin position="19"/>
        <end position="190"/>
    </location>
</feature>
<dbReference type="RefSeq" id="WP_290361350.1">
    <property type="nucleotide sequence ID" value="NZ_JAUHHC010000007.1"/>
</dbReference>
<keyword evidence="13" id="KW-0511">Multifunctional enzyme</keyword>
<keyword evidence="9 18" id="KW-0630">Potassium</keyword>
<comment type="catalytic activity">
    <reaction evidence="15 17 19">
        <text>(6S)-NADHX + ADP = AMP + phosphate + NADH + H(+)</text>
        <dbReference type="Rhea" id="RHEA:32223"/>
        <dbReference type="ChEBI" id="CHEBI:15378"/>
        <dbReference type="ChEBI" id="CHEBI:43474"/>
        <dbReference type="ChEBI" id="CHEBI:57945"/>
        <dbReference type="ChEBI" id="CHEBI:64074"/>
        <dbReference type="ChEBI" id="CHEBI:456215"/>
        <dbReference type="ChEBI" id="CHEBI:456216"/>
        <dbReference type="EC" id="4.2.1.136"/>
    </reaction>
</comment>
<evidence type="ECO:0000259" key="20">
    <source>
        <dbReference type="PROSITE" id="PS51383"/>
    </source>
</evidence>
<dbReference type="PANTHER" id="PTHR12592">
    <property type="entry name" value="ATP-DEPENDENT (S)-NAD(P)H-HYDRATE DEHYDRATASE FAMILY MEMBER"/>
    <property type="match status" value="1"/>
</dbReference>
<evidence type="ECO:0000256" key="1">
    <source>
        <dbReference type="ARBA" id="ARBA00000013"/>
    </source>
</evidence>
<keyword evidence="8 17" id="KW-0521">NADP</keyword>
<feature type="binding site" evidence="18">
    <location>
        <begin position="103"/>
        <end position="109"/>
    </location>
    <ligand>
        <name>(6S)-NADPHX</name>
        <dbReference type="ChEBI" id="CHEBI:64076"/>
    </ligand>
</feature>
<feature type="binding site" evidence="17">
    <location>
        <position position="406"/>
    </location>
    <ligand>
        <name>(6S)-NADPHX</name>
        <dbReference type="ChEBI" id="CHEBI:64076"/>
    </ligand>
</feature>
<comment type="catalytic activity">
    <reaction evidence="16 17 19">
        <text>(6S)-NADPHX + ADP = AMP + phosphate + NADPH + H(+)</text>
        <dbReference type="Rhea" id="RHEA:32235"/>
        <dbReference type="ChEBI" id="CHEBI:15378"/>
        <dbReference type="ChEBI" id="CHEBI:43474"/>
        <dbReference type="ChEBI" id="CHEBI:57783"/>
        <dbReference type="ChEBI" id="CHEBI:64076"/>
        <dbReference type="ChEBI" id="CHEBI:456215"/>
        <dbReference type="ChEBI" id="CHEBI:456216"/>
        <dbReference type="EC" id="4.2.1.136"/>
    </reaction>
</comment>
<evidence type="ECO:0000313" key="23">
    <source>
        <dbReference type="Proteomes" id="UP001228044"/>
    </source>
</evidence>
<evidence type="ECO:0000256" key="6">
    <source>
        <dbReference type="ARBA" id="ARBA00022741"/>
    </source>
</evidence>
<comment type="function">
    <text evidence="14 19">Bifunctional enzyme that catalyzes the epimerization of the S- and R-forms of NAD(P)HX and the dehydration of the S-form of NAD(P)HX at the expense of ADP, which is converted to AMP. This allows the repair of both epimers of NAD(P)HX, a damaged form of NAD(P)H that is a result of enzymatic or heat-dependent hydration.</text>
</comment>
<evidence type="ECO:0000256" key="12">
    <source>
        <dbReference type="ARBA" id="ARBA00023239"/>
    </source>
</evidence>
<feature type="domain" description="YjeF C-terminal" evidence="20">
    <location>
        <begin position="195"/>
        <end position="463"/>
    </location>
</feature>
<dbReference type="SUPFAM" id="SSF53613">
    <property type="entry name" value="Ribokinase-like"/>
    <property type="match status" value="1"/>
</dbReference>
<keyword evidence="10 17" id="KW-0520">NAD</keyword>
<comment type="similarity">
    <text evidence="3 19">In the N-terminal section; belongs to the NnrE/AIBP family.</text>
</comment>
<feature type="binding site" evidence="18">
    <location>
        <position position="132"/>
    </location>
    <ligand>
        <name>(6S)-NADPHX</name>
        <dbReference type="ChEBI" id="CHEBI:64076"/>
    </ligand>
</feature>
<evidence type="ECO:0000256" key="8">
    <source>
        <dbReference type="ARBA" id="ARBA00022857"/>
    </source>
</evidence>
<reference evidence="22 23" key="1">
    <citation type="submission" date="2023-06" db="EMBL/GenBank/DDBJ databases">
        <title>Pelomonas sp. PFR6 16S ribosomal RNA gene Genome sequencing and assembly.</title>
        <authorList>
            <person name="Woo H."/>
        </authorList>
    </citation>
    <scope>NUCLEOTIDE SEQUENCE [LARGE SCALE GENOMIC DNA]</scope>
    <source>
        <strain evidence="22 23">PFR6</strain>
    </source>
</reference>
<dbReference type="Gene3D" id="3.40.50.10260">
    <property type="entry name" value="YjeF N-terminal domain"/>
    <property type="match status" value="2"/>
</dbReference>
<feature type="binding site" evidence="18">
    <location>
        <position position="135"/>
    </location>
    <ligand>
        <name>K(+)</name>
        <dbReference type="ChEBI" id="CHEBI:29103"/>
    </ligand>
</feature>
<feature type="binding site" evidence="17">
    <location>
        <begin position="376"/>
        <end position="380"/>
    </location>
    <ligand>
        <name>AMP</name>
        <dbReference type="ChEBI" id="CHEBI:456215"/>
    </ligand>
</feature>
<comment type="caution">
    <text evidence="22">The sequence shown here is derived from an EMBL/GenBank/DDBJ whole genome shotgun (WGS) entry which is preliminary data.</text>
</comment>
<comment type="function">
    <text evidence="18">Catalyzes the epimerization of the S- and R-forms of NAD(P)HX, a damaged form of NAD(P)H that is a result of enzymatic or heat-dependent hydration. This is a prerequisite for the S-specific NAD(P)H-hydrate dehydratase to allow the repair of both epimers of NAD(P)HX.</text>
</comment>
<evidence type="ECO:0000256" key="11">
    <source>
        <dbReference type="ARBA" id="ARBA00023235"/>
    </source>
</evidence>
<comment type="similarity">
    <text evidence="18">Belongs to the NnrE/AIBP family.</text>
</comment>
<evidence type="ECO:0000256" key="4">
    <source>
        <dbReference type="ARBA" id="ARBA00009524"/>
    </source>
</evidence>
<dbReference type="InterPro" id="IPR004443">
    <property type="entry name" value="YjeF_N_dom"/>
</dbReference>
<evidence type="ECO:0000259" key="21">
    <source>
        <dbReference type="PROSITE" id="PS51385"/>
    </source>
</evidence>
<evidence type="ECO:0000313" key="22">
    <source>
        <dbReference type="EMBL" id="MDN3923038.1"/>
    </source>
</evidence>
<dbReference type="HAMAP" id="MF_01965">
    <property type="entry name" value="NADHX_dehydratase"/>
    <property type="match status" value="1"/>
</dbReference>
<dbReference type="EMBL" id="JAUHHC010000007">
    <property type="protein sequence ID" value="MDN3923038.1"/>
    <property type="molecule type" value="Genomic_DNA"/>
</dbReference>
<evidence type="ECO:0000256" key="2">
    <source>
        <dbReference type="ARBA" id="ARBA00000909"/>
    </source>
</evidence>
<evidence type="ECO:0000256" key="3">
    <source>
        <dbReference type="ARBA" id="ARBA00006001"/>
    </source>
</evidence>
<dbReference type="InterPro" id="IPR030677">
    <property type="entry name" value="Nnr"/>
</dbReference>
<feature type="binding site" evidence="18">
    <location>
        <position position="66"/>
    </location>
    <ligand>
        <name>K(+)</name>
        <dbReference type="ChEBI" id="CHEBI:29103"/>
    </ligand>
</feature>
<evidence type="ECO:0000256" key="13">
    <source>
        <dbReference type="ARBA" id="ARBA00023268"/>
    </source>
</evidence>
<keyword evidence="23" id="KW-1185">Reference proteome</keyword>
<dbReference type="CDD" id="cd01171">
    <property type="entry name" value="YXKO-related"/>
    <property type="match status" value="1"/>
</dbReference>
<feature type="binding site" evidence="18">
    <location>
        <position position="99"/>
    </location>
    <ligand>
        <name>K(+)</name>
        <dbReference type="ChEBI" id="CHEBI:29103"/>
    </ligand>
</feature>
<keyword evidence="6 17" id="KW-0547">Nucleotide-binding</keyword>
<comment type="similarity">
    <text evidence="17">Belongs to the NnrD/CARKD family.</text>
</comment>
<keyword evidence="12 17" id="KW-0456">Lyase</keyword>
<comment type="subunit">
    <text evidence="17">Homotetramer.</text>
</comment>
<dbReference type="InterPro" id="IPR000631">
    <property type="entry name" value="CARKD"/>
</dbReference>
<dbReference type="Pfam" id="PF03853">
    <property type="entry name" value="YjeF_N"/>
    <property type="match status" value="2"/>
</dbReference>
<proteinExistence type="inferred from homology"/>
<evidence type="ECO:0000256" key="5">
    <source>
        <dbReference type="ARBA" id="ARBA00022723"/>
    </source>
</evidence>
<evidence type="ECO:0000256" key="9">
    <source>
        <dbReference type="ARBA" id="ARBA00022958"/>
    </source>
</evidence>
<protein>
    <recommendedName>
        <fullName evidence="19">Bifunctional NAD(P)H-hydrate repair enzyme</fullName>
    </recommendedName>
    <alternativeName>
        <fullName evidence="19">Nicotinamide nucleotide repair protein</fullName>
    </alternativeName>
    <domain>
        <recommendedName>
            <fullName evidence="19">ADP-dependent (S)-NAD(P)H-hydrate dehydratase</fullName>
            <ecNumber evidence="19">4.2.1.136</ecNumber>
        </recommendedName>
        <alternativeName>
            <fullName evidence="19">ADP-dependent NAD(P)HX dehydratase</fullName>
        </alternativeName>
    </domain>
    <domain>
        <recommendedName>
            <fullName evidence="19">NAD(P)H-hydrate epimerase</fullName>
            <ecNumber evidence="19">5.1.99.6</ecNumber>
        </recommendedName>
    </domain>
</protein>
<dbReference type="PANTHER" id="PTHR12592:SF0">
    <property type="entry name" value="ATP-DEPENDENT (S)-NAD(P)H-HYDRATE DEHYDRATASE"/>
    <property type="match status" value="1"/>
</dbReference>
<keyword evidence="5 18" id="KW-0479">Metal-binding</keyword>
<evidence type="ECO:0000256" key="14">
    <source>
        <dbReference type="ARBA" id="ARBA00025153"/>
    </source>
</evidence>
<comment type="caution">
    <text evidence="18">Lacks conserved residue(s) required for the propagation of feature annotation.</text>
</comment>
<keyword evidence="7 17" id="KW-0067">ATP-binding</keyword>
<evidence type="ECO:0000256" key="15">
    <source>
        <dbReference type="ARBA" id="ARBA00048238"/>
    </source>
</evidence>
<name>A0ABT8DZQ1_9BURK</name>
<dbReference type="Pfam" id="PF01256">
    <property type="entry name" value="Carb_kinase"/>
    <property type="match status" value="1"/>
</dbReference>
<dbReference type="Gene3D" id="3.40.1190.20">
    <property type="match status" value="1"/>
</dbReference>
<dbReference type="HAMAP" id="MF_01966">
    <property type="entry name" value="NADHX_epimerase"/>
    <property type="match status" value="1"/>
</dbReference>
<dbReference type="Proteomes" id="UP001228044">
    <property type="component" value="Unassembled WGS sequence"/>
</dbReference>
<dbReference type="SUPFAM" id="SSF64153">
    <property type="entry name" value="YjeF N-terminal domain-like"/>
    <property type="match status" value="1"/>
</dbReference>
<dbReference type="PROSITE" id="PS51383">
    <property type="entry name" value="YJEF_C_3"/>
    <property type="match status" value="1"/>
</dbReference>